<reference evidence="1 2" key="1">
    <citation type="submission" date="2019-08" db="EMBL/GenBank/DDBJ databases">
        <authorList>
            <person name="Dhanesh K."/>
            <person name="Kumar G."/>
            <person name="Sasikala C."/>
            <person name="Venkata Ramana C."/>
        </authorList>
    </citation>
    <scope>NUCLEOTIDE SEQUENCE [LARGE SCALE GENOMIC DNA]</scope>
    <source>
        <strain evidence="1 2">JC645</strain>
    </source>
</reference>
<name>A0A5M6DGY0_9BACT</name>
<evidence type="ECO:0000313" key="2">
    <source>
        <dbReference type="Proteomes" id="UP000324479"/>
    </source>
</evidence>
<evidence type="ECO:0000313" key="1">
    <source>
        <dbReference type="EMBL" id="KAA5545459.1"/>
    </source>
</evidence>
<accession>A0A5M6DGY0</accession>
<dbReference type="AlphaFoldDB" id="A0A5M6DGY0"/>
<proteinExistence type="predicted"/>
<protein>
    <submittedName>
        <fullName evidence="1">Uncharacterized protein</fullName>
    </submittedName>
</protein>
<keyword evidence="2" id="KW-1185">Reference proteome</keyword>
<dbReference type="RefSeq" id="WP_150075728.1">
    <property type="nucleotide sequence ID" value="NZ_VWOX01000003.1"/>
</dbReference>
<comment type="caution">
    <text evidence="1">The sequence shown here is derived from an EMBL/GenBank/DDBJ whole genome shotgun (WGS) entry which is preliminary data.</text>
</comment>
<organism evidence="1 2">
    <name type="scientific">Roseiconus nitratireducens</name>
    <dbReference type="NCBI Taxonomy" id="2605748"/>
    <lineage>
        <taxon>Bacteria</taxon>
        <taxon>Pseudomonadati</taxon>
        <taxon>Planctomycetota</taxon>
        <taxon>Planctomycetia</taxon>
        <taxon>Pirellulales</taxon>
        <taxon>Pirellulaceae</taxon>
        <taxon>Roseiconus</taxon>
    </lineage>
</organism>
<gene>
    <name evidence="1" type="ORF">FYK55_07370</name>
</gene>
<dbReference type="EMBL" id="VWOX01000003">
    <property type="protein sequence ID" value="KAA5545459.1"/>
    <property type="molecule type" value="Genomic_DNA"/>
</dbReference>
<sequence length="123" mass="14035">MSTKTSSTAEYSAAKVLAPDDICVSDYVAVLRQTTEIVSFCWSDDARLFPPETPVRVRWIPARVQPPRRVVAVCLPFVLVEDRKGKREQVDLRMTQLARVDPGFAEQVFRSSKAAKKRKKKRR</sequence>
<dbReference type="Proteomes" id="UP000324479">
    <property type="component" value="Unassembled WGS sequence"/>
</dbReference>